<evidence type="ECO:0000259" key="3">
    <source>
        <dbReference type="PROSITE" id="PS50930"/>
    </source>
</evidence>
<dbReference type="PANTHER" id="PTHR37299">
    <property type="entry name" value="TRANSCRIPTIONAL REGULATOR-RELATED"/>
    <property type="match status" value="1"/>
</dbReference>
<evidence type="ECO:0000313" key="5">
    <source>
        <dbReference type="Proteomes" id="UP001597461"/>
    </source>
</evidence>
<keyword evidence="1" id="KW-0597">Phosphoprotein</keyword>
<dbReference type="InterPro" id="IPR007492">
    <property type="entry name" value="LytTR_DNA-bd_dom"/>
</dbReference>
<protein>
    <submittedName>
        <fullName evidence="4">LytR/AlgR family response regulator transcription factor</fullName>
    </submittedName>
</protein>
<feature type="domain" description="HTH LytTR-type" evidence="3">
    <location>
        <begin position="139"/>
        <end position="237"/>
    </location>
</feature>
<dbReference type="PROSITE" id="PS50930">
    <property type="entry name" value="HTH_LYTTR"/>
    <property type="match status" value="1"/>
</dbReference>
<feature type="modified residue" description="4-aspartylphosphate" evidence="1">
    <location>
        <position position="57"/>
    </location>
</feature>
<dbReference type="InterPro" id="IPR001789">
    <property type="entry name" value="Sig_transdc_resp-reg_receiver"/>
</dbReference>
<evidence type="ECO:0000256" key="1">
    <source>
        <dbReference type="PROSITE-ProRule" id="PRU00169"/>
    </source>
</evidence>
<dbReference type="SMART" id="SM00448">
    <property type="entry name" value="REC"/>
    <property type="match status" value="1"/>
</dbReference>
<dbReference type="Gene3D" id="2.40.50.1020">
    <property type="entry name" value="LytTr DNA-binding domain"/>
    <property type="match status" value="1"/>
</dbReference>
<proteinExistence type="predicted"/>
<feature type="domain" description="Response regulatory" evidence="2">
    <location>
        <begin position="6"/>
        <end position="118"/>
    </location>
</feature>
<name>A0ABW5ML54_9SPHI</name>
<dbReference type="PANTHER" id="PTHR37299:SF1">
    <property type="entry name" value="STAGE 0 SPORULATION PROTEIN A HOMOLOG"/>
    <property type="match status" value="1"/>
</dbReference>
<reference evidence="5" key="1">
    <citation type="journal article" date="2019" name="Int. J. Syst. Evol. Microbiol.">
        <title>The Global Catalogue of Microorganisms (GCM) 10K type strain sequencing project: providing services to taxonomists for standard genome sequencing and annotation.</title>
        <authorList>
            <consortium name="The Broad Institute Genomics Platform"/>
            <consortium name="The Broad Institute Genome Sequencing Center for Infectious Disease"/>
            <person name="Wu L."/>
            <person name="Ma J."/>
        </authorList>
    </citation>
    <scope>NUCLEOTIDE SEQUENCE [LARGE SCALE GENOMIC DNA]</scope>
    <source>
        <strain evidence="5">KCTC 42866</strain>
    </source>
</reference>
<sequence length="243" mass="27520">MNAPLSCIIVDDCELDRKSIENEVVNSAVLKLTGSFNNCVEALTFFNSHQPDVVFVDVDMPNINGLEFIKTINDSNAINIIISSHPEYALDGFQLKVFDFILKPLESDRFETCIKRLVDFIQLKNKAEAYDVLFRNEQVVFKDGLSTVNLNAAEILFLEAFGDYTKIVTEKKVHLTLTTLSKFMDCLPQGKFVRIHRSYVIARNKVSRLDTKTVAIGANALPIGKTYHKALKNIFKNGQQFYN</sequence>
<comment type="caution">
    <text evidence="4">The sequence shown here is derived from an EMBL/GenBank/DDBJ whole genome shotgun (WGS) entry which is preliminary data.</text>
</comment>
<dbReference type="InterPro" id="IPR046947">
    <property type="entry name" value="LytR-like"/>
</dbReference>
<dbReference type="SMART" id="SM00850">
    <property type="entry name" value="LytTR"/>
    <property type="match status" value="1"/>
</dbReference>
<accession>A0ABW5ML54</accession>
<dbReference type="EMBL" id="JBHULL010000013">
    <property type="protein sequence ID" value="MFD2583930.1"/>
    <property type="molecule type" value="Genomic_DNA"/>
</dbReference>
<dbReference type="InterPro" id="IPR011006">
    <property type="entry name" value="CheY-like_superfamily"/>
</dbReference>
<dbReference type="Pfam" id="PF00072">
    <property type="entry name" value="Response_reg"/>
    <property type="match status" value="1"/>
</dbReference>
<dbReference type="RefSeq" id="WP_379080478.1">
    <property type="nucleotide sequence ID" value="NZ_JBHULL010000013.1"/>
</dbReference>
<keyword evidence="5" id="KW-1185">Reference proteome</keyword>
<dbReference type="Pfam" id="PF04397">
    <property type="entry name" value="LytTR"/>
    <property type="match status" value="1"/>
</dbReference>
<dbReference type="Gene3D" id="3.40.50.2300">
    <property type="match status" value="1"/>
</dbReference>
<evidence type="ECO:0000259" key="2">
    <source>
        <dbReference type="PROSITE" id="PS50110"/>
    </source>
</evidence>
<gene>
    <name evidence="4" type="ORF">ACFSR6_15625</name>
</gene>
<organism evidence="4 5">
    <name type="scientific">Pedobacter vanadiisoli</name>
    <dbReference type="NCBI Taxonomy" id="1761975"/>
    <lineage>
        <taxon>Bacteria</taxon>
        <taxon>Pseudomonadati</taxon>
        <taxon>Bacteroidota</taxon>
        <taxon>Sphingobacteriia</taxon>
        <taxon>Sphingobacteriales</taxon>
        <taxon>Sphingobacteriaceae</taxon>
        <taxon>Pedobacter</taxon>
    </lineage>
</organism>
<evidence type="ECO:0000313" key="4">
    <source>
        <dbReference type="EMBL" id="MFD2583930.1"/>
    </source>
</evidence>
<dbReference type="PROSITE" id="PS50110">
    <property type="entry name" value="RESPONSE_REGULATORY"/>
    <property type="match status" value="1"/>
</dbReference>
<dbReference type="Proteomes" id="UP001597461">
    <property type="component" value="Unassembled WGS sequence"/>
</dbReference>
<dbReference type="SUPFAM" id="SSF52172">
    <property type="entry name" value="CheY-like"/>
    <property type="match status" value="1"/>
</dbReference>